<dbReference type="PANTHER" id="PTHR30483:SF6">
    <property type="entry name" value="PERIPLASMIC BINDING PROTEIN OF ABC TRANSPORTER FOR NATURAL AMINO ACIDS"/>
    <property type="match status" value="1"/>
</dbReference>
<evidence type="ECO:0000256" key="4">
    <source>
        <dbReference type="ARBA" id="ARBA00022970"/>
    </source>
</evidence>
<dbReference type="InterPro" id="IPR000709">
    <property type="entry name" value="Leu_Ile_Val-bd"/>
</dbReference>
<organism evidence="6 7">
    <name type="scientific">Candidatus Enterocloster faecavium</name>
    <dbReference type="NCBI Taxonomy" id="2838560"/>
    <lineage>
        <taxon>Bacteria</taxon>
        <taxon>Bacillati</taxon>
        <taxon>Bacillota</taxon>
        <taxon>Clostridia</taxon>
        <taxon>Lachnospirales</taxon>
        <taxon>Lachnospiraceae</taxon>
        <taxon>Enterocloster</taxon>
    </lineage>
</organism>
<dbReference type="Gene3D" id="3.40.50.2300">
    <property type="match status" value="2"/>
</dbReference>
<evidence type="ECO:0000313" key="7">
    <source>
        <dbReference type="Proteomes" id="UP000886804"/>
    </source>
</evidence>
<dbReference type="InterPro" id="IPR051010">
    <property type="entry name" value="BCAA_transport"/>
</dbReference>
<evidence type="ECO:0000259" key="5">
    <source>
        <dbReference type="Pfam" id="PF13458"/>
    </source>
</evidence>
<evidence type="ECO:0000313" key="6">
    <source>
        <dbReference type="EMBL" id="HJB08550.1"/>
    </source>
</evidence>
<evidence type="ECO:0000256" key="2">
    <source>
        <dbReference type="ARBA" id="ARBA00022448"/>
    </source>
</evidence>
<dbReference type="EMBL" id="DWYS01000141">
    <property type="protein sequence ID" value="HJB08550.1"/>
    <property type="molecule type" value="Genomic_DNA"/>
</dbReference>
<keyword evidence="2" id="KW-0813">Transport</keyword>
<keyword evidence="4" id="KW-0029">Amino-acid transport</keyword>
<comment type="caution">
    <text evidence="6">The sequence shown here is derived from an EMBL/GenBank/DDBJ whole genome shotgun (WGS) entry which is preliminary data.</text>
</comment>
<reference evidence="6" key="2">
    <citation type="submission" date="2021-04" db="EMBL/GenBank/DDBJ databases">
        <authorList>
            <person name="Gilroy R."/>
        </authorList>
    </citation>
    <scope>NUCLEOTIDE SEQUENCE</scope>
    <source>
        <strain evidence="6">CHK188-4685</strain>
    </source>
</reference>
<feature type="domain" description="Leucine-binding protein" evidence="5">
    <location>
        <begin position="53"/>
        <end position="394"/>
    </location>
</feature>
<evidence type="ECO:0000256" key="1">
    <source>
        <dbReference type="ARBA" id="ARBA00010062"/>
    </source>
</evidence>
<accession>A0A9D2L9P4</accession>
<dbReference type="PANTHER" id="PTHR30483">
    <property type="entry name" value="LEUCINE-SPECIFIC-BINDING PROTEIN"/>
    <property type="match status" value="1"/>
</dbReference>
<evidence type="ECO:0000256" key="3">
    <source>
        <dbReference type="ARBA" id="ARBA00022729"/>
    </source>
</evidence>
<proteinExistence type="inferred from homology"/>
<dbReference type="AlphaFoldDB" id="A0A9D2L9P4"/>
<dbReference type="GO" id="GO:0006865">
    <property type="term" value="P:amino acid transport"/>
    <property type="evidence" value="ECO:0007669"/>
    <property type="project" value="UniProtKB-KW"/>
</dbReference>
<dbReference type="PROSITE" id="PS51257">
    <property type="entry name" value="PROKAR_LIPOPROTEIN"/>
    <property type="match status" value="1"/>
</dbReference>
<sequence length="401" mass="42466">MKKVLAWGLALMMIGSLVGCSQSGGGSSSAAATEGGSEAASVSADASSGDVFTLGLIAPLSGSSAVSGQILQNATEMAVKEINEAGGINGEILINLVAVDDEGVPANSVTAMQRLVEQDQVQAVIGSQPSSCTMANMEITQAAKIPQITPASSNTGVTESGNPFIYQMTATDELHMRNIMQYMSEEQGASTFAILYESSDFGTGGYRIAGEICGDFGLEMVANEVYNAGDTDFSVALSNMQSADPDFFIFWGYHTEVAMICNQMVQYGIDYPVIGQGYNSPELTNLGGAAVNGIMISTAFDAANPDEKVQEFDKKYTEMYGAGYDQNAPQSYDAVYVIKDAVERCIADGKDWTDGETLNSYISSTSWDGVTGVTTFDENGRMNKELLIIQIEDGEHVIIKG</sequence>
<comment type="similarity">
    <text evidence="1">Belongs to the leucine-binding protein family.</text>
</comment>
<keyword evidence="3" id="KW-0732">Signal</keyword>
<dbReference type="Proteomes" id="UP000886804">
    <property type="component" value="Unassembled WGS sequence"/>
</dbReference>
<dbReference type="PRINTS" id="PR00337">
    <property type="entry name" value="LEUILEVALBP"/>
</dbReference>
<name>A0A9D2L9P4_9FIRM</name>
<dbReference type="InterPro" id="IPR028082">
    <property type="entry name" value="Peripla_BP_I"/>
</dbReference>
<reference evidence="6" key="1">
    <citation type="journal article" date="2021" name="PeerJ">
        <title>Extensive microbial diversity within the chicken gut microbiome revealed by metagenomics and culture.</title>
        <authorList>
            <person name="Gilroy R."/>
            <person name="Ravi A."/>
            <person name="Getino M."/>
            <person name="Pursley I."/>
            <person name="Horton D.L."/>
            <person name="Alikhan N.F."/>
            <person name="Baker D."/>
            <person name="Gharbi K."/>
            <person name="Hall N."/>
            <person name="Watson M."/>
            <person name="Adriaenssens E.M."/>
            <person name="Foster-Nyarko E."/>
            <person name="Jarju S."/>
            <person name="Secka A."/>
            <person name="Antonio M."/>
            <person name="Oren A."/>
            <person name="Chaudhuri R.R."/>
            <person name="La Ragione R."/>
            <person name="Hildebrand F."/>
            <person name="Pallen M.J."/>
        </authorList>
    </citation>
    <scope>NUCLEOTIDE SEQUENCE</scope>
    <source>
        <strain evidence="6">CHK188-4685</strain>
    </source>
</reference>
<protein>
    <submittedName>
        <fullName evidence="6">ABC transporter substrate-binding protein</fullName>
    </submittedName>
</protein>
<gene>
    <name evidence="6" type="ORF">H9716_11930</name>
</gene>
<dbReference type="Pfam" id="PF13458">
    <property type="entry name" value="Peripla_BP_6"/>
    <property type="match status" value="1"/>
</dbReference>
<dbReference type="InterPro" id="IPR028081">
    <property type="entry name" value="Leu-bd"/>
</dbReference>
<dbReference type="SUPFAM" id="SSF53822">
    <property type="entry name" value="Periplasmic binding protein-like I"/>
    <property type="match status" value="1"/>
</dbReference>